<reference evidence="1" key="1">
    <citation type="submission" date="2021-04" db="EMBL/GenBank/DDBJ databases">
        <authorList>
            <person name="Hartkoorn R.C."/>
            <person name="Beaudoing E."/>
            <person name="Hot D."/>
        </authorList>
    </citation>
    <scope>NUCLEOTIDE SEQUENCE</scope>
    <source>
        <strain evidence="1">NRRL B-16292</strain>
    </source>
</reference>
<dbReference type="Gene3D" id="3.40.50.1240">
    <property type="entry name" value="Phosphoglycerate mutase-like"/>
    <property type="match status" value="1"/>
</dbReference>
<dbReference type="CDD" id="cd07040">
    <property type="entry name" value="HP"/>
    <property type="match status" value="1"/>
</dbReference>
<organism evidence="1 2">
    <name type="scientific">Dactylosporangium fulvum</name>
    <dbReference type="NCBI Taxonomy" id="53359"/>
    <lineage>
        <taxon>Bacteria</taxon>
        <taxon>Bacillati</taxon>
        <taxon>Actinomycetota</taxon>
        <taxon>Actinomycetes</taxon>
        <taxon>Micromonosporales</taxon>
        <taxon>Micromonosporaceae</taxon>
        <taxon>Dactylosporangium</taxon>
    </lineage>
</organism>
<sequence>MSEDNERGIATGWLHGRLCARGRVNAAELGRRRRDDGIAAVFASDLRRAAQPPVTRDRHVGADPV</sequence>
<dbReference type="Pfam" id="PF00300">
    <property type="entry name" value="His_Phos_1"/>
    <property type="match status" value="1"/>
</dbReference>
<dbReference type="Proteomes" id="UP001059617">
    <property type="component" value="Chromosome"/>
</dbReference>
<dbReference type="InterPro" id="IPR029033">
    <property type="entry name" value="His_PPase_superfam"/>
</dbReference>
<name>A0ABY5WAR2_9ACTN</name>
<accession>A0ABY5WAR2</accession>
<keyword evidence="2" id="KW-1185">Reference proteome</keyword>
<gene>
    <name evidence="1" type="ORF">Dfulv_20370</name>
</gene>
<dbReference type="InterPro" id="IPR013078">
    <property type="entry name" value="His_Pase_superF_clade-1"/>
</dbReference>
<evidence type="ECO:0000313" key="2">
    <source>
        <dbReference type="Proteomes" id="UP001059617"/>
    </source>
</evidence>
<dbReference type="SUPFAM" id="SSF53254">
    <property type="entry name" value="Phosphoglycerate mutase-like"/>
    <property type="match status" value="1"/>
</dbReference>
<dbReference type="EMBL" id="CP073720">
    <property type="protein sequence ID" value="UWP86465.1"/>
    <property type="molecule type" value="Genomic_DNA"/>
</dbReference>
<proteinExistence type="predicted"/>
<dbReference type="RefSeq" id="WP_259865662.1">
    <property type="nucleotide sequence ID" value="NZ_BAAAST010000216.1"/>
</dbReference>
<reference evidence="1" key="2">
    <citation type="submission" date="2022-09" db="EMBL/GenBank/DDBJ databases">
        <title>Biosynthetic gene clusters of Dactylosporangioum fulvum.</title>
        <authorList>
            <person name="Caradec T."/>
        </authorList>
    </citation>
    <scope>NUCLEOTIDE SEQUENCE</scope>
    <source>
        <strain evidence="1">NRRL B-16292</strain>
    </source>
</reference>
<evidence type="ECO:0000313" key="1">
    <source>
        <dbReference type="EMBL" id="UWP86465.1"/>
    </source>
</evidence>
<protein>
    <submittedName>
        <fullName evidence="1">Histidine phosphatase family protein</fullName>
    </submittedName>
</protein>